<keyword evidence="1" id="KW-0677">Repeat</keyword>
<evidence type="ECO:0000313" key="5">
    <source>
        <dbReference type="Proteomes" id="UP001257277"/>
    </source>
</evidence>
<keyword evidence="5" id="KW-1185">Reference proteome</keyword>
<dbReference type="RefSeq" id="WP_349241054.1">
    <property type="nucleotide sequence ID" value="NZ_JAVTTO010000002.1"/>
</dbReference>
<dbReference type="SUPFAM" id="SSF48403">
    <property type="entry name" value="Ankyrin repeat"/>
    <property type="match status" value="1"/>
</dbReference>
<dbReference type="Proteomes" id="UP001257277">
    <property type="component" value="Unassembled WGS sequence"/>
</dbReference>
<dbReference type="PANTHER" id="PTHR24198">
    <property type="entry name" value="ANKYRIN REPEAT AND PROTEIN KINASE DOMAIN-CONTAINING PROTEIN"/>
    <property type="match status" value="1"/>
</dbReference>
<reference evidence="4 5" key="1">
    <citation type="submission" date="2023-09" db="EMBL/GenBank/DDBJ databases">
        <title>Novel taxa isolated from Blanes Bay.</title>
        <authorList>
            <person name="Rey-Velasco X."/>
            <person name="Lucena T."/>
        </authorList>
    </citation>
    <scope>NUCLEOTIDE SEQUENCE [LARGE SCALE GENOMIC DNA]</scope>
    <source>
        <strain evidence="4 5">S356</strain>
    </source>
</reference>
<dbReference type="Gene3D" id="1.25.40.20">
    <property type="entry name" value="Ankyrin repeat-containing domain"/>
    <property type="match status" value="1"/>
</dbReference>
<dbReference type="EMBL" id="JAVTTO010000002">
    <property type="protein sequence ID" value="MDT7831798.1"/>
    <property type="molecule type" value="Genomic_DNA"/>
</dbReference>
<feature type="repeat" description="ANK" evidence="3">
    <location>
        <begin position="83"/>
        <end position="115"/>
    </location>
</feature>
<dbReference type="PANTHER" id="PTHR24198:SF165">
    <property type="entry name" value="ANKYRIN REPEAT-CONTAINING PROTEIN-RELATED"/>
    <property type="match status" value="1"/>
</dbReference>
<protein>
    <submittedName>
        <fullName evidence="4">Ankyrin repeat domain-containing protein</fullName>
    </submittedName>
</protein>
<dbReference type="SMART" id="SM00248">
    <property type="entry name" value="ANK"/>
    <property type="match status" value="5"/>
</dbReference>
<feature type="repeat" description="ANK" evidence="3">
    <location>
        <begin position="178"/>
        <end position="210"/>
    </location>
</feature>
<organism evidence="4 5">
    <name type="scientific">Asprobacillus argus</name>
    <dbReference type="NCBI Taxonomy" id="3076534"/>
    <lineage>
        <taxon>Bacteria</taxon>
        <taxon>Pseudomonadati</taxon>
        <taxon>Bacteroidota</taxon>
        <taxon>Flavobacteriia</taxon>
        <taxon>Flavobacteriales</taxon>
        <taxon>Flavobacteriaceae</taxon>
        <taxon>Asprobacillus</taxon>
    </lineage>
</organism>
<accession>A0ABU3LDX4</accession>
<dbReference type="Pfam" id="PF12796">
    <property type="entry name" value="Ank_2"/>
    <property type="match status" value="2"/>
</dbReference>
<evidence type="ECO:0000256" key="3">
    <source>
        <dbReference type="PROSITE-ProRule" id="PRU00023"/>
    </source>
</evidence>
<dbReference type="Gene3D" id="2.120.10.30">
    <property type="entry name" value="TolB, C-terminal domain"/>
    <property type="match status" value="1"/>
</dbReference>
<dbReference type="InterPro" id="IPR036770">
    <property type="entry name" value="Ankyrin_rpt-contain_sf"/>
</dbReference>
<sequence length="486" mass="54737">MKTIIHITFLLFSAVLIGQTKTIFRTVCNGTQKELDSLLIKQSVHVQSKNKSNLLHFATYCNKEGIFNFLLKKNVDINAINNYGDTPLMYAVLRRNIAMTKSLIAKGAKVNTVNKDSLTPLYNAVQSDNKELIDLLIKAKADVNLGTTLLHKAVLNNSLYALKKIISKKTDIDPVNDYGNTPLALAIRENNPEIAEYLITKGADLKKVPKYTFKGNYLGQKRPDSIPLIFAKSFVSTENFVHSPTFSSDGTELYYTVESWRYHGGTIFVTKQQNGVWTTPKPVEIDGDYREIDPFLSPDNNTLYYCTDRPLTKSDSTRNNCDMWMLKRKASTWGKPIHLGTSINNSEHHDWFPTLSNDGTLFYSTGPNRTSNIVLSQSKNGTYQKPIDLGPNVNSESRDYDPAIAPDKSFLIFSSNRPGGFGSVDLYISFKDKNGHWTKAQNMGPLINTKTIEFAPRLSPDGAYLFFNREGSIFWVSIKDIQKLKH</sequence>
<evidence type="ECO:0000256" key="1">
    <source>
        <dbReference type="ARBA" id="ARBA00022737"/>
    </source>
</evidence>
<evidence type="ECO:0000256" key="2">
    <source>
        <dbReference type="ARBA" id="ARBA00023043"/>
    </source>
</evidence>
<evidence type="ECO:0000313" key="4">
    <source>
        <dbReference type="EMBL" id="MDT7831798.1"/>
    </source>
</evidence>
<comment type="caution">
    <text evidence="4">The sequence shown here is derived from an EMBL/GenBank/DDBJ whole genome shotgun (WGS) entry which is preliminary data.</text>
</comment>
<dbReference type="InterPro" id="IPR002110">
    <property type="entry name" value="Ankyrin_rpt"/>
</dbReference>
<keyword evidence="2 3" id="KW-0040">ANK repeat</keyword>
<name>A0ABU3LDX4_9FLAO</name>
<dbReference type="InterPro" id="IPR011659">
    <property type="entry name" value="WD40"/>
</dbReference>
<feature type="repeat" description="ANK" evidence="3">
    <location>
        <begin position="116"/>
        <end position="148"/>
    </location>
</feature>
<dbReference type="InterPro" id="IPR011042">
    <property type="entry name" value="6-blade_b-propeller_TolB-like"/>
</dbReference>
<gene>
    <name evidence="4" type="ORF">RQM59_05365</name>
</gene>
<dbReference type="PROSITE" id="PS50088">
    <property type="entry name" value="ANK_REPEAT"/>
    <property type="match status" value="4"/>
</dbReference>
<feature type="repeat" description="ANK" evidence="3">
    <location>
        <begin position="50"/>
        <end position="82"/>
    </location>
</feature>
<dbReference type="PROSITE" id="PS50297">
    <property type="entry name" value="ANK_REP_REGION"/>
    <property type="match status" value="3"/>
</dbReference>
<dbReference type="Pfam" id="PF07676">
    <property type="entry name" value="PD40"/>
    <property type="match status" value="4"/>
</dbReference>
<proteinExistence type="predicted"/>
<dbReference type="SUPFAM" id="SSF82171">
    <property type="entry name" value="DPP6 N-terminal domain-like"/>
    <property type="match status" value="1"/>
</dbReference>